<comment type="caution">
    <text evidence="11">The sequence shown here is derived from an EMBL/GenBank/DDBJ whole genome shotgun (WGS) entry which is preliminary data.</text>
</comment>
<reference evidence="11 12" key="1">
    <citation type="submission" date="2018-10" db="EMBL/GenBank/DDBJ databases">
        <title>Genomic Encyclopedia of Type Strains, Phase IV (KMG-IV): sequencing the most valuable type-strain genomes for metagenomic binning, comparative biology and taxonomic classification.</title>
        <authorList>
            <person name="Goeker M."/>
        </authorList>
    </citation>
    <scope>NUCLEOTIDE SEQUENCE [LARGE SCALE GENOMIC DNA]</scope>
    <source>
        <strain evidence="11 12">DSM 12769</strain>
    </source>
</reference>
<comment type="cofactor">
    <cofactor evidence="9">
        <name>Mn(2+)</name>
        <dbReference type="ChEBI" id="CHEBI:29035"/>
    </cofactor>
    <text evidence="9">Binds 2 manganese ions per subunit.</text>
</comment>
<keyword evidence="8 9" id="KW-0464">Manganese</keyword>
<feature type="binding site" evidence="9">
    <location>
        <position position="291"/>
    </location>
    <ligand>
        <name>Mn(2+)</name>
        <dbReference type="ChEBI" id="CHEBI:29035"/>
        <label>2</label>
    </ligand>
</feature>
<proteinExistence type="inferred from homology"/>
<dbReference type="Gene3D" id="3.40.220.10">
    <property type="entry name" value="Leucine Aminopeptidase, subunit E, domain 1"/>
    <property type="match status" value="1"/>
</dbReference>
<accession>A0A498C7U8</accession>
<comment type="function">
    <text evidence="9">Presumably involved in the processing and regular turnover of intracellular proteins. Catalyzes the removal of unsubstituted N-terminal amino acids from various peptides.</text>
</comment>
<dbReference type="EC" id="3.4.11.1" evidence="9"/>
<dbReference type="Pfam" id="PF02789">
    <property type="entry name" value="Peptidase_M17_N"/>
    <property type="match status" value="1"/>
</dbReference>
<dbReference type="PANTHER" id="PTHR11963:SF23">
    <property type="entry name" value="CYTOSOL AMINOPEPTIDASE"/>
    <property type="match status" value="1"/>
</dbReference>
<dbReference type="PRINTS" id="PR00481">
    <property type="entry name" value="LAMNOPPTDASE"/>
</dbReference>
<dbReference type="PANTHER" id="PTHR11963">
    <property type="entry name" value="LEUCINE AMINOPEPTIDASE-RELATED"/>
    <property type="match status" value="1"/>
</dbReference>
<keyword evidence="5 9" id="KW-0645">Protease</keyword>
<evidence type="ECO:0000256" key="2">
    <source>
        <dbReference type="ARBA" id="ARBA00000967"/>
    </source>
</evidence>
<dbReference type="InterPro" id="IPR043472">
    <property type="entry name" value="Macro_dom-like"/>
</dbReference>
<dbReference type="InterPro" id="IPR011356">
    <property type="entry name" value="Leucine_aapep/pepB"/>
</dbReference>
<dbReference type="GO" id="GO:0070006">
    <property type="term" value="F:metalloaminopeptidase activity"/>
    <property type="evidence" value="ECO:0007669"/>
    <property type="project" value="InterPro"/>
</dbReference>
<evidence type="ECO:0000256" key="3">
    <source>
        <dbReference type="ARBA" id="ARBA00009528"/>
    </source>
</evidence>
<dbReference type="NCBIfam" id="NF002077">
    <property type="entry name" value="PRK00913.2-4"/>
    <property type="match status" value="1"/>
</dbReference>
<feature type="binding site" evidence="9">
    <location>
        <position position="350"/>
    </location>
    <ligand>
        <name>Mn(2+)</name>
        <dbReference type="ChEBI" id="CHEBI:29035"/>
        <label>1</label>
    </ligand>
</feature>
<dbReference type="GO" id="GO:0006508">
    <property type="term" value="P:proteolysis"/>
    <property type="evidence" value="ECO:0007669"/>
    <property type="project" value="UniProtKB-KW"/>
</dbReference>
<dbReference type="Pfam" id="PF00883">
    <property type="entry name" value="Peptidase_M17"/>
    <property type="match status" value="1"/>
</dbReference>
<evidence type="ECO:0000256" key="1">
    <source>
        <dbReference type="ARBA" id="ARBA00000135"/>
    </source>
</evidence>
<dbReference type="AlphaFoldDB" id="A0A498C7U8"/>
<protein>
    <recommendedName>
        <fullName evidence="9">Probable cytosol aminopeptidase</fullName>
        <ecNumber evidence="9">3.4.11.1</ecNumber>
    </recommendedName>
    <alternativeName>
        <fullName evidence="9">Leucine aminopeptidase</fullName>
        <shortName evidence="9">LAP</shortName>
        <ecNumber evidence="9">3.4.11.10</ecNumber>
    </alternativeName>
    <alternativeName>
        <fullName evidence="9">Leucyl aminopeptidase</fullName>
    </alternativeName>
</protein>
<dbReference type="SUPFAM" id="SSF53187">
    <property type="entry name" value="Zn-dependent exopeptidases"/>
    <property type="match status" value="1"/>
</dbReference>
<comment type="catalytic activity">
    <reaction evidence="2 9">
        <text>Release of an N-terminal amino acid, preferentially leucine, but not glutamic or aspartic acids.</text>
        <dbReference type="EC" id="3.4.11.10"/>
    </reaction>
</comment>
<dbReference type="GO" id="GO:0005737">
    <property type="term" value="C:cytoplasm"/>
    <property type="evidence" value="ECO:0007669"/>
    <property type="project" value="UniProtKB-SubCell"/>
</dbReference>
<gene>
    <name evidence="9" type="primary">pepA</name>
    <name evidence="11" type="ORF">DFR31_1119</name>
</gene>
<comment type="catalytic activity">
    <reaction evidence="1 9">
        <text>Release of an N-terminal amino acid, Xaa-|-Yaa-, in which Xaa is preferably Leu, but may be other amino acids including Pro although not Arg or Lys, and Yaa may be Pro. Amino acid amides and methyl esters are also readily hydrolyzed, but rates on arylamides are exceedingly low.</text>
        <dbReference type="EC" id="3.4.11.1"/>
    </reaction>
</comment>
<feature type="binding site" evidence="9">
    <location>
        <position position="352"/>
    </location>
    <ligand>
        <name>Mn(2+)</name>
        <dbReference type="ChEBI" id="CHEBI:29035"/>
        <label>1</label>
    </ligand>
</feature>
<dbReference type="OrthoDB" id="9809354at2"/>
<sequence>MDYTIKNKSAESISSPCIVVGVFERRRLTPAAAQLDEASGGAVTAALKRGDTEAKPGQTRLLTGLDTVKAPRVLLVGLGKESELDERNYRKAVAAAAQAVQDCAAGEAAFYLHEVKVKARDLAWRVQQLAIGVVGALYRFDELKSEAETPKKPLKKLTLGVTDKDQAKAAETALAQGMAVGQGMSLARDLGNRPGNVCTPTYLADQAKALGKRHDKLKVQSLDRKEMKKLGMGALLAVARGSQEEPRLIAMEWHGGKKDEQPYVLVGKGITFDTGGISLKPGAGMDEMKFDMCGAASVFGTLQAVAEMNLPINVVGVVPASDNMPDGKAVRPGDIVKTMSGQTVEILNTDAEGRLVLCDALTWSEQFKPQEIVDIATLTGACIIGLGHHRSAVLGNHPPLVQALREAGETSGDPCWELPLDPEYDEQLKSNFADMANIGGRPAGTITAASFLARFTKAYQWAHLDIAGTAWLSGDQKGATGRPVPLLTRYLMDRAGV</sequence>
<evidence type="ECO:0000313" key="12">
    <source>
        <dbReference type="Proteomes" id="UP000275461"/>
    </source>
</evidence>
<dbReference type="RefSeq" id="WP_121441620.1">
    <property type="nucleotide sequence ID" value="NZ_RCDA01000001.1"/>
</dbReference>
<keyword evidence="12" id="KW-1185">Reference proteome</keyword>
<keyword evidence="7 9" id="KW-0378">Hydrolase</keyword>
<evidence type="ECO:0000256" key="6">
    <source>
        <dbReference type="ARBA" id="ARBA00022723"/>
    </source>
</evidence>
<dbReference type="FunFam" id="3.40.630.10:FF:000004">
    <property type="entry name" value="Probable cytosol aminopeptidase"/>
    <property type="match status" value="1"/>
</dbReference>
<feature type="binding site" evidence="9">
    <location>
        <position position="268"/>
    </location>
    <ligand>
        <name>Mn(2+)</name>
        <dbReference type="ChEBI" id="CHEBI:29035"/>
        <label>2</label>
    </ligand>
</feature>
<feature type="active site" evidence="9">
    <location>
        <position position="280"/>
    </location>
</feature>
<dbReference type="EC" id="3.4.11.10" evidence="9"/>
<name>A0A498C7U8_9GAMM</name>
<organism evidence="11 12">
    <name type="scientific">Alkalispirillum mobile</name>
    <dbReference type="NCBI Taxonomy" id="85925"/>
    <lineage>
        <taxon>Bacteria</taxon>
        <taxon>Pseudomonadati</taxon>
        <taxon>Pseudomonadota</taxon>
        <taxon>Gammaproteobacteria</taxon>
        <taxon>Chromatiales</taxon>
        <taxon>Ectothiorhodospiraceae</taxon>
        <taxon>Alkalispirillum</taxon>
    </lineage>
</organism>
<evidence type="ECO:0000256" key="9">
    <source>
        <dbReference type="HAMAP-Rule" id="MF_00181"/>
    </source>
</evidence>
<dbReference type="InterPro" id="IPR008283">
    <property type="entry name" value="Peptidase_M17_N"/>
</dbReference>
<dbReference type="NCBIfam" id="NF002074">
    <property type="entry name" value="PRK00913.1-4"/>
    <property type="match status" value="1"/>
</dbReference>
<feature type="domain" description="Cytosol aminopeptidase" evidence="10">
    <location>
        <begin position="348"/>
        <end position="355"/>
    </location>
</feature>
<evidence type="ECO:0000313" key="11">
    <source>
        <dbReference type="EMBL" id="RLK51197.1"/>
    </source>
</evidence>
<evidence type="ECO:0000256" key="8">
    <source>
        <dbReference type="ARBA" id="ARBA00023211"/>
    </source>
</evidence>
<evidence type="ECO:0000256" key="4">
    <source>
        <dbReference type="ARBA" id="ARBA00022438"/>
    </source>
</evidence>
<keyword evidence="6 9" id="KW-0479">Metal-binding</keyword>
<feature type="binding site" evidence="9">
    <location>
        <position position="273"/>
    </location>
    <ligand>
        <name>Mn(2+)</name>
        <dbReference type="ChEBI" id="CHEBI:29035"/>
        <label>1</label>
    </ligand>
</feature>
<dbReference type="InterPro" id="IPR000819">
    <property type="entry name" value="Peptidase_M17_C"/>
</dbReference>
<dbReference type="InterPro" id="IPR023042">
    <property type="entry name" value="Peptidase_M17_leu_NH2_pept"/>
</dbReference>
<dbReference type="EMBL" id="RCDA01000001">
    <property type="protein sequence ID" value="RLK51197.1"/>
    <property type="molecule type" value="Genomic_DNA"/>
</dbReference>
<dbReference type="Proteomes" id="UP000275461">
    <property type="component" value="Unassembled WGS sequence"/>
</dbReference>
<keyword evidence="9" id="KW-0963">Cytoplasm</keyword>
<dbReference type="GO" id="GO:0030145">
    <property type="term" value="F:manganese ion binding"/>
    <property type="evidence" value="ECO:0007669"/>
    <property type="project" value="UniProtKB-UniRule"/>
</dbReference>
<dbReference type="PROSITE" id="PS00631">
    <property type="entry name" value="CYTOSOL_AP"/>
    <property type="match status" value="1"/>
</dbReference>
<evidence type="ECO:0000259" key="10">
    <source>
        <dbReference type="PROSITE" id="PS00631"/>
    </source>
</evidence>
<comment type="similarity">
    <text evidence="3 9">Belongs to the peptidase M17 family.</text>
</comment>
<dbReference type="CDD" id="cd00433">
    <property type="entry name" value="Peptidase_M17"/>
    <property type="match status" value="1"/>
</dbReference>
<comment type="subcellular location">
    <subcellularLocation>
        <location evidence="9">Cytoplasm</location>
    </subcellularLocation>
</comment>
<feature type="active site" evidence="9">
    <location>
        <position position="354"/>
    </location>
</feature>
<evidence type="ECO:0000256" key="5">
    <source>
        <dbReference type="ARBA" id="ARBA00022670"/>
    </source>
</evidence>
<dbReference type="NCBIfam" id="NF002073">
    <property type="entry name" value="PRK00913.1-2"/>
    <property type="match status" value="1"/>
</dbReference>
<evidence type="ECO:0000256" key="7">
    <source>
        <dbReference type="ARBA" id="ARBA00022801"/>
    </source>
</evidence>
<keyword evidence="4 9" id="KW-0031">Aminopeptidase</keyword>
<dbReference type="Gene3D" id="3.40.630.10">
    <property type="entry name" value="Zn peptidases"/>
    <property type="match status" value="1"/>
</dbReference>
<dbReference type="HAMAP" id="MF_00181">
    <property type="entry name" value="Cytosol_peptidase_M17"/>
    <property type="match status" value="1"/>
</dbReference>
<dbReference type="SUPFAM" id="SSF52949">
    <property type="entry name" value="Macro domain-like"/>
    <property type="match status" value="1"/>
</dbReference>
<feature type="binding site" evidence="9">
    <location>
        <position position="352"/>
    </location>
    <ligand>
        <name>Mn(2+)</name>
        <dbReference type="ChEBI" id="CHEBI:29035"/>
        <label>2</label>
    </ligand>
</feature>
<feature type="binding site" evidence="9">
    <location>
        <position position="273"/>
    </location>
    <ligand>
        <name>Mn(2+)</name>
        <dbReference type="ChEBI" id="CHEBI:29035"/>
        <label>2</label>
    </ligand>
</feature>